<feature type="domain" description="Pseudouridine synthase RsuA/RluA-like" evidence="2">
    <location>
        <begin position="361"/>
        <end position="508"/>
    </location>
</feature>
<dbReference type="GO" id="GO:0000455">
    <property type="term" value="P:enzyme-directed rRNA pseudouridine synthesis"/>
    <property type="evidence" value="ECO:0007669"/>
    <property type="project" value="TreeGrafter"/>
</dbReference>
<dbReference type="InterPro" id="IPR006224">
    <property type="entry name" value="PsdUridine_synth_RluA-like_CS"/>
</dbReference>
<dbReference type="PANTHER" id="PTHR21600">
    <property type="entry name" value="MITOCHONDRIAL RNA PSEUDOURIDINE SYNTHASE"/>
    <property type="match status" value="1"/>
</dbReference>
<dbReference type="PROSITE" id="PS01129">
    <property type="entry name" value="PSI_RLU"/>
    <property type="match status" value="1"/>
</dbReference>
<protein>
    <submittedName>
        <fullName evidence="3">RNA pseudouridine synthase</fullName>
    </submittedName>
</protein>
<dbReference type="AlphaFoldDB" id="A0A2A4G3D8"/>
<dbReference type="GO" id="GO:0009982">
    <property type="term" value="F:pseudouridine synthase activity"/>
    <property type="evidence" value="ECO:0007669"/>
    <property type="project" value="InterPro"/>
</dbReference>
<keyword evidence="1" id="KW-0175">Coiled coil</keyword>
<dbReference type="SUPFAM" id="SSF55120">
    <property type="entry name" value="Pseudouridine synthase"/>
    <property type="match status" value="1"/>
</dbReference>
<keyword evidence="4" id="KW-1185">Reference proteome</keyword>
<name>A0A2A4G3D8_9FLAO</name>
<evidence type="ECO:0000313" key="3">
    <source>
        <dbReference type="EMBL" id="PCE62476.1"/>
    </source>
</evidence>
<reference evidence="3 4" key="1">
    <citation type="submission" date="2017-04" db="EMBL/GenBank/DDBJ databases">
        <title>A new member of the family Flavobacteriaceae isolated from ascidians.</title>
        <authorList>
            <person name="Chen L."/>
        </authorList>
    </citation>
    <scope>NUCLEOTIDE SEQUENCE [LARGE SCALE GENOMIC DNA]</scope>
    <source>
        <strain evidence="3 4">HQA918</strain>
    </source>
</reference>
<dbReference type="RefSeq" id="WP_097443847.1">
    <property type="nucleotide sequence ID" value="NZ_NBWU01000009.1"/>
</dbReference>
<feature type="coiled-coil region" evidence="1">
    <location>
        <begin position="215"/>
        <end position="242"/>
    </location>
</feature>
<dbReference type="InterPro" id="IPR050188">
    <property type="entry name" value="RluA_PseudoU_synthase"/>
</dbReference>
<accession>A0A2A4G3D8</accession>
<dbReference type="Pfam" id="PF00849">
    <property type="entry name" value="PseudoU_synth_2"/>
    <property type="match status" value="1"/>
</dbReference>
<dbReference type="OrthoDB" id="9807829at2"/>
<comment type="caution">
    <text evidence="3">The sequence shown here is derived from an EMBL/GenBank/DDBJ whole genome shotgun (WGS) entry which is preliminary data.</text>
</comment>
<evidence type="ECO:0000313" key="4">
    <source>
        <dbReference type="Proteomes" id="UP000219559"/>
    </source>
</evidence>
<dbReference type="EMBL" id="NBWU01000009">
    <property type="protein sequence ID" value="PCE62476.1"/>
    <property type="molecule type" value="Genomic_DNA"/>
</dbReference>
<dbReference type="InterPro" id="IPR020103">
    <property type="entry name" value="PsdUridine_synth_cat_dom_sf"/>
</dbReference>
<dbReference type="InterPro" id="IPR006145">
    <property type="entry name" value="PsdUridine_synth_RsuA/RluA"/>
</dbReference>
<gene>
    <name evidence="3" type="ORF">B7P33_19180</name>
</gene>
<dbReference type="CDD" id="cd02869">
    <property type="entry name" value="PseudoU_synth_RluA_like"/>
    <property type="match status" value="1"/>
</dbReference>
<dbReference type="Gene3D" id="3.30.2350.10">
    <property type="entry name" value="Pseudouridine synthase"/>
    <property type="match status" value="1"/>
</dbReference>
<organism evidence="3 4">
    <name type="scientific">Sediminicola luteus</name>
    <dbReference type="NCBI Taxonomy" id="319238"/>
    <lineage>
        <taxon>Bacteria</taxon>
        <taxon>Pseudomonadati</taxon>
        <taxon>Bacteroidota</taxon>
        <taxon>Flavobacteriia</taxon>
        <taxon>Flavobacteriales</taxon>
        <taxon>Flavobacteriaceae</taxon>
        <taxon>Sediminicola</taxon>
    </lineage>
</organism>
<dbReference type="GO" id="GO:0003723">
    <property type="term" value="F:RNA binding"/>
    <property type="evidence" value="ECO:0007669"/>
    <property type="project" value="InterPro"/>
</dbReference>
<dbReference type="PANTHER" id="PTHR21600:SF89">
    <property type="entry name" value="RIBOSOMAL LARGE SUBUNIT PSEUDOURIDINE SYNTHASE A"/>
    <property type="match status" value="1"/>
</dbReference>
<dbReference type="Proteomes" id="UP000219559">
    <property type="component" value="Unassembled WGS sequence"/>
</dbReference>
<proteinExistence type="predicted"/>
<evidence type="ECO:0000256" key="1">
    <source>
        <dbReference type="SAM" id="Coils"/>
    </source>
</evidence>
<evidence type="ECO:0000259" key="2">
    <source>
        <dbReference type="Pfam" id="PF00849"/>
    </source>
</evidence>
<dbReference type="GO" id="GO:0140098">
    <property type="term" value="F:catalytic activity, acting on RNA"/>
    <property type="evidence" value="ECO:0007669"/>
    <property type="project" value="UniProtKB-ARBA"/>
</dbReference>
<sequence length="555" mass="63660">MATAPPLVHRFQKAISNIPLPERFTFPFYYDPHPLSLMAAKALQDHLATQSDFDHNFGLDPMAKGMVIGKMFGVLVIKDTQGKLGYLWAFSGKLAEQNHWPGFVPPIFDMLDPEGFFKQEEFVLNQINAQIEEAGKDSDYIKTLNQWQAETQLRDSQLSAELERLKTRKRERRAHRNSFDGNVDQREALQQAHHDQSLKDQFVYKEFQAYWYDRIRPLQIQKDQFEQRLERLRKERKTRSNALQQRLFDQYHFLDANGNTKNVLDVFEGVPPAGSGECAAPKLLQYAYTHGLQPLALAEFWWGAPPNTEIRQHSRFYPSCKSKCEPILGHMLQGLQVDPDPLLQNPALGKDLEILFEDEAMLVINKPAEFLSVPGKHITDSVQSRMKAKYSEASGPMVVHRLDMSTSGLMLIAKTEKAHKRLQKQFLDRTIKKQYIALLDGEVSEPNGVIELPLRVDLDDRPRQLICYDHGKPAKTLWETMAVTNGQTRIRFIPITGRTHQLRVHTAHQSGLGCPIVGDDLYGTKADRLHLHAAYIAFTHPLDKKEMVFEKKPDF</sequence>